<organism evidence="2 4">
    <name type="scientific">Paenimyroides ceti</name>
    <dbReference type="NCBI Taxonomy" id="395087"/>
    <lineage>
        <taxon>Bacteria</taxon>
        <taxon>Pseudomonadati</taxon>
        <taxon>Bacteroidota</taxon>
        <taxon>Flavobacteriia</taxon>
        <taxon>Flavobacteriales</taxon>
        <taxon>Flavobacteriaceae</taxon>
        <taxon>Paenimyroides</taxon>
    </lineage>
</organism>
<feature type="signal peptide" evidence="1">
    <location>
        <begin position="1"/>
        <end position="20"/>
    </location>
</feature>
<evidence type="ECO:0000313" key="3">
    <source>
        <dbReference type="EMBL" id="MDN3709834.1"/>
    </source>
</evidence>
<reference evidence="2" key="3">
    <citation type="submission" date="2023-06" db="EMBL/GenBank/DDBJ databases">
        <authorList>
            <person name="Lucena T."/>
            <person name="Sun Q."/>
        </authorList>
    </citation>
    <scope>NUCLEOTIDE SEQUENCE</scope>
    <source>
        <strain evidence="2">CECT 7184</strain>
    </source>
</reference>
<name>A0ABT8CST6_9FLAO</name>
<dbReference type="NCBIfam" id="TIGR04131">
    <property type="entry name" value="Bac_Flav_CTERM"/>
    <property type="match status" value="1"/>
</dbReference>
<dbReference type="RefSeq" id="WP_290363541.1">
    <property type="nucleotide sequence ID" value="NZ_JAUFQU010000001.1"/>
</dbReference>
<keyword evidence="4" id="KW-1185">Reference proteome</keyword>
<dbReference type="EMBL" id="JAUFQU010000062">
    <property type="protein sequence ID" value="MDN3709834.1"/>
    <property type="molecule type" value="Genomic_DNA"/>
</dbReference>
<evidence type="ECO:0000313" key="4">
    <source>
        <dbReference type="Proteomes" id="UP001242368"/>
    </source>
</evidence>
<proteinExistence type="predicted"/>
<protein>
    <submittedName>
        <fullName evidence="2">Choice-of-anchor L domain-containing protein</fullName>
    </submittedName>
</protein>
<keyword evidence="1" id="KW-0732">Signal</keyword>
<dbReference type="InterPro" id="IPR013783">
    <property type="entry name" value="Ig-like_fold"/>
</dbReference>
<gene>
    <name evidence="2" type="ORF">QW060_10530</name>
    <name evidence="3" type="ORF">QW060_23145</name>
</gene>
<dbReference type="Proteomes" id="UP001242368">
    <property type="component" value="Unassembled WGS sequence"/>
</dbReference>
<dbReference type="Gene3D" id="2.60.40.10">
    <property type="entry name" value="Immunoglobulins"/>
    <property type="match status" value="1"/>
</dbReference>
<evidence type="ECO:0000256" key="1">
    <source>
        <dbReference type="SAM" id="SignalP"/>
    </source>
</evidence>
<dbReference type="InterPro" id="IPR026341">
    <property type="entry name" value="T9SS_type_B"/>
</dbReference>
<accession>A0ABT8CST6</accession>
<sequence length="759" mass="83942">MKKRLLLLSIALISSIISYSQNITVNNTYTNNDLVNNVFLNGTCTEVSAIQVKGYTFQDGIKSWGYFNKGQSNFPFDEGIILTTGKLNAAPGPNSGTLSDGPSSWGGDIDLENSVNINNTYNATSLEFNFIPDANTMRFEYIFASEQYLLSGTPSQCGYTDGFAFILTDVTNNGTPQNLALVPNTTIPVTSSTIRGAGGLCPPANAQYFASYNNINSPIAYNGNTVPLMVEANVVPGHTYHIKIVIADQGNNLYDSAVFLRANSFDASISLGNDRLLSTFNALCAGETLSLNAAIPNAASYKWYRNNQLIAGATNATYNVMQAGVYKVEITKSNNCVTYGEITIEYDNFTYTSEVSLQVCGLTGTTTSFFNLNDAIPLITQNEYEEIFFYQSINNNIPSGVIANTTNYQAANNTTLYAIIQSENGCEYTVKVKLLINNENLPTHLYAKCDSDETQDGLTSFSLSVISQEILQQNSLNNQYQVTYYLTANDALSGQNGFTNTFNNTVPNQQTIYAQISLNGSCYAIIPVELTIFTSVLFPKKEIKLCKGDSVELKALGESTTYTWNTNEVTRTITVSEAGLYTVTYTTEDGCEVTEQFTIIVSAGPDAVRFDIQDFSATSNSITIYASGSGDYEYSLDGENFQNNASFTNLSPGVYTVYIRDKNGCGSYQEKVYLLDYPRFFSPNGDGRNDVWRIENLSWMDSKAIIRIFDRYGKLLYEFSAQYYWDGMHNNHPMPSTDYWFTITFSDKKVLKGHFSLVR</sequence>
<evidence type="ECO:0000313" key="2">
    <source>
        <dbReference type="EMBL" id="MDN3707568.1"/>
    </source>
</evidence>
<dbReference type="EMBL" id="JAUFQU010000001">
    <property type="protein sequence ID" value="MDN3707568.1"/>
    <property type="molecule type" value="Genomic_DNA"/>
</dbReference>
<dbReference type="Pfam" id="PF13585">
    <property type="entry name" value="CHU_C"/>
    <property type="match status" value="1"/>
</dbReference>
<reference evidence="4" key="2">
    <citation type="journal article" date="2019" name="Int. J. Syst. Evol. Microbiol.">
        <title>The Global Catalogue of Microorganisms (GCM) 10K type strain sequencing project: providing services to taxonomists for standard genome sequencing and annotation.</title>
        <authorList>
            <consortium name="The Broad Institute Genomics Platform"/>
            <consortium name="The Broad Institute Genome Sequencing Center for Infectious Disease"/>
            <person name="Wu L."/>
            <person name="Ma J."/>
        </authorList>
    </citation>
    <scope>NUCLEOTIDE SEQUENCE [LARGE SCALE GENOMIC DNA]</scope>
    <source>
        <strain evidence="4">CECT 7184</strain>
    </source>
</reference>
<dbReference type="InterPro" id="IPR049804">
    <property type="entry name" value="Choice_anch_L"/>
</dbReference>
<feature type="chain" id="PRO_5045032484" evidence="1">
    <location>
        <begin position="21"/>
        <end position="759"/>
    </location>
</feature>
<dbReference type="NCBIfam" id="NF038133">
    <property type="entry name" value="choice_anch_L"/>
    <property type="match status" value="1"/>
</dbReference>
<comment type="caution">
    <text evidence="2">The sequence shown here is derived from an EMBL/GenBank/DDBJ whole genome shotgun (WGS) entry which is preliminary data.</text>
</comment>
<reference evidence="2" key="1">
    <citation type="journal article" date="2014" name="Int. J. Syst. Evol. Microbiol.">
        <title>Complete genome of a new Firmicutes species belonging to the dominant human colonic microbiota ('Ruminococcus bicirculans') reveals two chromosomes and a selective capacity to utilize plant glucans.</title>
        <authorList>
            <consortium name="NISC Comparative Sequencing Program"/>
            <person name="Wegmann U."/>
            <person name="Louis P."/>
            <person name="Goesmann A."/>
            <person name="Henrissat B."/>
            <person name="Duncan S.H."/>
            <person name="Flint H.J."/>
        </authorList>
    </citation>
    <scope>NUCLEOTIDE SEQUENCE</scope>
    <source>
        <strain evidence="2">CECT 7184</strain>
    </source>
</reference>